<keyword evidence="4" id="KW-1185">Reference proteome</keyword>
<dbReference type="Proteomes" id="UP000094313">
    <property type="component" value="Chromosome"/>
</dbReference>
<dbReference type="AlphaFoldDB" id="A0A1D7QDE8"/>
<evidence type="ECO:0000259" key="2">
    <source>
        <dbReference type="Pfam" id="PF13568"/>
    </source>
</evidence>
<evidence type="ECO:0000313" key="3">
    <source>
        <dbReference type="EMBL" id="AOM76733.1"/>
    </source>
</evidence>
<name>A0A1D7QDE8_9SPHI</name>
<dbReference type="Gene3D" id="2.40.160.20">
    <property type="match status" value="1"/>
</dbReference>
<feature type="chain" id="PRO_5009098473" description="Outer membrane protein beta-barrel domain-containing protein" evidence="1">
    <location>
        <begin position="23"/>
        <end position="215"/>
    </location>
</feature>
<accession>A0A1D7QDE8</accession>
<dbReference type="InterPro" id="IPR011250">
    <property type="entry name" value="OMP/PagP_B-barrel"/>
</dbReference>
<reference evidence="3 4" key="1">
    <citation type="submission" date="2016-08" db="EMBL/GenBank/DDBJ databases">
        <authorList>
            <person name="Seilhamer J.J."/>
        </authorList>
    </citation>
    <scope>NUCLEOTIDE SEQUENCE [LARGE SCALE GENOMIC DNA]</scope>
    <source>
        <strain evidence="3 4">DX4</strain>
    </source>
</reference>
<gene>
    <name evidence="3" type="ORF">BFS30_05895</name>
</gene>
<dbReference type="Pfam" id="PF13568">
    <property type="entry name" value="OMP_b-brl_2"/>
    <property type="match status" value="1"/>
</dbReference>
<sequence>MKKLFIIGLGLTLSGLAFQTKAQTSQAAANDQMRFGIKAGANLMNMGKMTVGDQSYSTDSKVGFQAGVYADLPMGGGFAFLPEVIYSQKGGKIKETIGANTTEFDSKLGYLDVPVLIGYRPTPELTIFAGPQASFLLSRDASFKVNGQQVGDTFTDKKDYKKSIAGGVVGLGYNITPNINVNGRYTMDFQKTFNDDINQDKLKNKGFALSLGYTF</sequence>
<dbReference type="EMBL" id="CP017141">
    <property type="protein sequence ID" value="AOM76733.1"/>
    <property type="molecule type" value="Genomic_DNA"/>
</dbReference>
<dbReference type="OrthoDB" id="947434at2"/>
<dbReference type="InterPro" id="IPR025665">
    <property type="entry name" value="Beta-barrel_OMP_2"/>
</dbReference>
<feature type="signal peptide" evidence="1">
    <location>
        <begin position="1"/>
        <end position="22"/>
    </location>
</feature>
<dbReference type="RefSeq" id="WP_069378426.1">
    <property type="nucleotide sequence ID" value="NZ_CP017141.1"/>
</dbReference>
<keyword evidence="1" id="KW-0732">Signal</keyword>
<dbReference type="SUPFAM" id="SSF56925">
    <property type="entry name" value="OMPA-like"/>
    <property type="match status" value="1"/>
</dbReference>
<dbReference type="KEGG" id="psty:BFS30_05895"/>
<evidence type="ECO:0000256" key="1">
    <source>
        <dbReference type="SAM" id="SignalP"/>
    </source>
</evidence>
<organism evidence="3 4">
    <name type="scientific">Pedobacter steynii</name>
    <dbReference type="NCBI Taxonomy" id="430522"/>
    <lineage>
        <taxon>Bacteria</taxon>
        <taxon>Pseudomonadati</taxon>
        <taxon>Bacteroidota</taxon>
        <taxon>Sphingobacteriia</taxon>
        <taxon>Sphingobacteriales</taxon>
        <taxon>Sphingobacteriaceae</taxon>
        <taxon>Pedobacter</taxon>
    </lineage>
</organism>
<proteinExistence type="predicted"/>
<feature type="domain" description="Outer membrane protein beta-barrel" evidence="2">
    <location>
        <begin position="23"/>
        <end position="193"/>
    </location>
</feature>
<protein>
    <recommendedName>
        <fullName evidence="2">Outer membrane protein beta-barrel domain-containing protein</fullName>
    </recommendedName>
</protein>
<evidence type="ECO:0000313" key="4">
    <source>
        <dbReference type="Proteomes" id="UP000094313"/>
    </source>
</evidence>